<dbReference type="CDD" id="cd00093">
    <property type="entry name" value="HTH_XRE"/>
    <property type="match status" value="1"/>
</dbReference>
<feature type="region of interest" description="Disordered" evidence="1">
    <location>
        <begin position="88"/>
        <end position="113"/>
    </location>
</feature>
<gene>
    <name evidence="3" type="ORF">H9894_04165</name>
</gene>
<dbReference type="SMART" id="SM00530">
    <property type="entry name" value="HTH_XRE"/>
    <property type="match status" value="1"/>
</dbReference>
<organism evidence="3 4">
    <name type="scientific">Candidatus Desulfovibrio intestinipullorum</name>
    <dbReference type="NCBI Taxonomy" id="2838536"/>
    <lineage>
        <taxon>Bacteria</taxon>
        <taxon>Pseudomonadati</taxon>
        <taxon>Thermodesulfobacteriota</taxon>
        <taxon>Desulfovibrionia</taxon>
        <taxon>Desulfovibrionales</taxon>
        <taxon>Desulfovibrionaceae</taxon>
        <taxon>Desulfovibrio</taxon>
    </lineage>
</organism>
<sequence length="113" mass="12558">MDIHPLLQTPFDVQRDLAARVRASRLSQNITQAELAERSGVSLGSVRRFEATGEISLRSLLALALVLGELKEFSSLFPSRHALSLYAEAPRQRKRSRSSRSVPERPVHPEAGL</sequence>
<evidence type="ECO:0000259" key="2">
    <source>
        <dbReference type="PROSITE" id="PS50943"/>
    </source>
</evidence>
<protein>
    <submittedName>
        <fullName evidence="3">Helix-turn-helix transcriptional regulator</fullName>
    </submittedName>
</protein>
<comment type="caution">
    <text evidence="3">The sequence shown here is derived from an EMBL/GenBank/DDBJ whole genome shotgun (WGS) entry which is preliminary data.</text>
</comment>
<dbReference type="Proteomes" id="UP000886752">
    <property type="component" value="Unassembled WGS sequence"/>
</dbReference>
<accession>A0A9D1TP65</accession>
<dbReference type="SUPFAM" id="SSF47413">
    <property type="entry name" value="lambda repressor-like DNA-binding domains"/>
    <property type="match status" value="1"/>
</dbReference>
<dbReference type="InterPro" id="IPR010982">
    <property type="entry name" value="Lambda_DNA-bd_dom_sf"/>
</dbReference>
<reference evidence="3" key="2">
    <citation type="submission" date="2021-04" db="EMBL/GenBank/DDBJ databases">
        <authorList>
            <person name="Gilroy R."/>
        </authorList>
    </citation>
    <scope>NUCLEOTIDE SEQUENCE</scope>
    <source>
        <strain evidence="3">ChiHecec2B26-446</strain>
    </source>
</reference>
<feature type="domain" description="HTH cro/C1-type" evidence="2">
    <location>
        <begin position="21"/>
        <end position="73"/>
    </location>
</feature>
<proteinExistence type="predicted"/>
<dbReference type="PROSITE" id="PS50943">
    <property type="entry name" value="HTH_CROC1"/>
    <property type="match status" value="1"/>
</dbReference>
<dbReference type="Pfam" id="PF01381">
    <property type="entry name" value="HTH_3"/>
    <property type="match status" value="1"/>
</dbReference>
<name>A0A9D1TP65_9BACT</name>
<dbReference type="AlphaFoldDB" id="A0A9D1TP65"/>
<dbReference type="EMBL" id="DXHV01000044">
    <property type="protein sequence ID" value="HIW00363.1"/>
    <property type="molecule type" value="Genomic_DNA"/>
</dbReference>
<dbReference type="InterPro" id="IPR001387">
    <property type="entry name" value="Cro/C1-type_HTH"/>
</dbReference>
<evidence type="ECO:0000256" key="1">
    <source>
        <dbReference type="SAM" id="MobiDB-lite"/>
    </source>
</evidence>
<evidence type="ECO:0000313" key="4">
    <source>
        <dbReference type="Proteomes" id="UP000886752"/>
    </source>
</evidence>
<dbReference type="GO" id="GO:0003677">
    <property type="term" value="F:DNA binding"/>
    <property type="evidence" value="ECO:0007669"/>
    <property type="project" value="InterPro"/>
</dbReference>
<evidence type="ECO:0000313" key="3">
    <source>
        <dbReference type="EMBL" id="HIW00363.1"/>
    </source>
</evidence>
<reference evidence="3" key="1">
    <citation type="journal article" date="2021" name="PeerJ">
        <title>Extensive microbial diversity within the chicken gut microbiome revealed by metagenomics and culture.</title>
        <authorList>
            <person name="Gilroy R."/>
            <person name="Ravi A."/>
            <person name="Getino M."/>
            <person name="Pursley I."/>
            <person name="Horton D.L."/>
            <person name="Alikhan N.F."/>
            <person name="Baker D."/>
            <person name="Gharbi K."/>
            <person name="Hall N."/>
            <person name="Watson M."/>
            <person name="Adriaenssens E.M."/>
            <person name="Foster-Nyarko E."/>
            <person name="Jarju S."/>
            <person name="Secka A."/>
            <person name="Antonio M."/>
            <person name="Oren A."/>
            <person name="Chaudhuri R.R."/>
            <person name="La Ragione R."/>
            <person name="Hildebrand F."/>
            <person name="Pallen M.J."/>
        </authorList>
    </citation>
    <scope>NUCLEOTIDE SEQUENCE</scope>
    <source>
        <strain evidence="3">ChiHecec2B26-446</strain>
    </source>
</reference>
<feature type="compositionally biased region" description="Basic and acidic residues" evidence="1">
    <location>
        <begin position="102"/>
        <end position="113"/>
    </location>
</feature>
<dbReference type="Gene3D" id="1.10.260.40">
    <property type="entry name" value="lambda repressor-like DNA-binding domains"/>
    <property type="match status" value="1"/>
</dbReference>